<reference evidence="14" key="1">
    <citation type="submission" date="2016-11" db="EMBL/GenBank/DDBJ databases">
        <authorList>
            <person name="Varghese N."/>
            <person name="Submissions S."/>
        </authorList>
    </citation>
    <scope>NUCLEOTIDE SEQUENCE [LARGE SCALE GENOMIC DNA]</scope>
    <source>
        <strain evidence="14">DSM 16219</strain>
    </source>
</reference>
<feature type="domain" description="Histidine kinase" evidence="11">
    <location>
        <begin position="313"/>
        <end position="526"/>
    </location>
</feature>
<keyword evidence="10" id="KW-0472">Membrane</keyword>
<keyword evidence="10" id="KW-0812">Transmembrane</keyword>
<dbReference type="PANTHER" id="PTHR43065">
    <property type="entry name" value="SENSOR HISTIDINE KINASE"/>
    <property type="match status" value="1"/>
</dbReference>
<evidence type="ECO:0000256" key="8">
    <source>
        <dbReference type="ARBA" id="ARBA00022840"/>
    </source>
</evidence>
<dbReference type="PRINTS" id="PR00344">
    <property type="entry name" value="BCTRLSENSOR"/>
</dbReference>
<dbReference type="Gene3D" id="3.30.565.10">
    <property type="entry name" value="Histidine kinase-like ATPase, C-terminal domain"/>
    <property type="match status" value="1"/>
</dbReference>
<protein>
    <recommendedName>
        <fullName evidence="3">histidine kinase</fullName>
        <ecNumber evidence="3">2.7.13.3</ecNumber>
    </recommendedName>
</protein>
<keyword evidence="5" id="KW-0808">Transferase</keyword>
<comment type="catalytic activity">
    <reaction evidence="1">
        <text>ATP + protein L-histidine = ADP + protein N-phospho-L-histidine.</text>
        <dbReference type="EC" id="2.7.13.3"/>
    </reaction>
</comment>
<keyword evidence="14" id="KW-1185">Reference proteome</keyword>
<dbReference type="PROSITE" id="PS50885">
    <property type="entry name" value="HAMP"/>
    <property type="match status" value="1"/>
</dbReference>
<dbReference type="PANTHER" id="PTHR43065:SF46">
    <property type="entry name" value="C4-DICARBOXYLATE TRANSPORT SENSOR PROTEIN DCTB"/>
    <property type="match status" value="1"/>
</dbReference>
<keyword evidence="9" id="KW-0902">Two-component regulatory system</keyword>
<dbReference type="Pfam" id="PF00672">
    <property type="entry name" value="HAMP"/>
    <property type="match status" value="1"/>
</dbReference>
<feature type="transmembrane region" description="Helical" evidence="10">
    <location>
        <begin position="62"/>
        <end position="85"/>
    </location>
</feature>
<dbReference type="InterPro" id="IPR005467">
    <property type="entry name" value="His_kinase_dom"/>
</dbReference>
<evidence type="ECO:0000256" key="3">
    <source>
        <dbReference type="ARBA" id="ARBA00012438"/>
    </source>
</evidence>
<sequence>MASPLHLKQAKAPNAMIEAAQEKTEDAAGQGAVNTRHERARDFEEARKALLARPGFSVRAQIYLGFALVFLFTLITVIGLLMSIYEVDHKVRFLETVNQYLIEIEQARRFEKNYFLYGTNLKDGLENVSSANRILDSNKEQILSITGENVYNQMLSNLKEYEVLINRLLALGDAWDGSEAHAKEALTDEVREQGQNMISLAAELALKERQALTKTISRARRMHIYFLLALLAIMTVNSFILARRVLDRIEQYKTFAQRIASGDYTLITPKRSYRDEFTELALAVNQMVLDVEAREELLIQSHKLRAVGTLTAGVAHELNNPINNIMITGHMFLEDYESTDDEERMDMMNDVVNEANRAKAIIANLLDFARESGSQLAPLDVAEMLKDTIALASNRLKRSKINIEFSSTDKLPRVHGDSQQLRQVFLNLILNAIDASQSGGNITVTVLPADEPHYIAVKVIDYGTGIPKHILGSIFDPFFTTKSQGKGTGLGLSMSQGIITKHGGQIRVFSQEGHGTTFTVTLPVTTFPAKITEETHMSPLY</sequence>
<name>A0A1M6XPG8_9BACT</name>
<keyword evidence="7 13" id="KW-0418">Kinase</keyword>
<dbReference type="SUPFAM" id="SSF55874">
    <property type="entry name" value="ATPase domain of HSP90 chaperone/DNA topoisomerase II/histidine kinase"/>
    <property type="match status" value="1"/>
</dbReference>
<dbReference type="Gene3D" id="1.10.287.130">
    <property type="match status" value="1"/>
</dbReference>
<dbReference type="InterPro" id="IPR004358">
    <property type="entry name" value="Sig_transdc_His_kin-like_C"/>
</dbReference>
<evidence type="ECO:0000256" key="9">
    <source>
        <dbReference type="ARBA" id="ARBA00023012"/>
    </source>
</evidence>
<feature type="transmembrane region" description="Helical" evidence="10">
    <location>
        <begin position="224"/>
        <end position="242"/>
    </location>
</feature>
<dbReference type="PROSITE" id="PS50109">
    <property type="entry name" value="HIS_KIN"/>
    <property type="match status" value="1"/>
</dbReference>
<dbReference type="Gene3D" id="6.10.340.10">
    <property type="match status" value="1"/>
</dbReference>
<evidence type="ECO:0000256" key="5">
    <source>
        <dbReference type="ARBA" id="ARBA00022679"/>
    </source>
</evidence>
<dbReference type="GO" id="GO:0016020">
    <property type="term" value="C:membrane"/>
    <property type="evidence" value="ECO:0007669"/>
    <property type="project" value="UniProtKB-SubCell"/>
</dbReference>
<evidence type="ECO:0000256" key="6">
    <source>
        <dbReference type="ARBA" id="ARBA00022741"/>
    </source>
</evidence>
<dbReference type="InterPro" id="IPR003660">
    <property type="entry name" value="HAMP_dom"/>
</dbReference>
<evidence type="ECO:0000313" key="13">
    <source>
        <dbReference type="EMBL" id="SHL07912.1"/>
    </source>
</evidence>
<dbReference type="Pfam" id="PF02518">
    <property type="entry name" value="HATPase_c"/>
    <property type="match status" value="1"/>
</dbReference>
<dbReference type="CDD" id="cd06225">
    <property type="entry name" value="HAMP"/>
    <property type="match status" value="1"/>
</dbReference>
<proteinExistence type="predicted"/>
<keyword evidence="6" id="KW-0547">Nucleotide-binding</keyword>
<dbReference type="SUPFAM" id="SSF158472">
    <property type="entry name" value="HAMP domain-like"/>
    <property type="match status" value="1"/>
</dbReference>
<dbReference type="SMART" id="SM00304">
    <property type="entry name" value="HAMP"/>
    <property type="match status" value="1"/>
</dbReference>
<keyword evidence="8" id="KW-0067">ATP-binding</keyword>
<dbReference type="SMART" id="SM00388">
    <property type="entry name" value="HisKA"/>
    <property type="match status" value="1"/>
</dbReference>
<dbReference type="InterPro" id="IPR003661">
    <property type="entry name" value="HisK_dim/P_dom"/>
</dbReference>
<evidence type="ECO:0000256" key="10">
    <source>
        <dbReference type="SAM" id="Phobius"/>
    </source>
</evidence>
<accession>A0A1M6XPG8</accession>
<evidence type="ECO:0000259" key="11">
    <source>
        <dbReference type="PROSITE" id="PS50109"/>
    </source>
</evidence>
<dbReference type="Pfam" id="PF00512">
    <property type="entry name" value="HisKA"/>
    <property type="match status" value="1"/>
</dbReference>
<dbReference type="SUPFAM" id="SSF47384">
    <property type="entry name" value="Homodimeric domain of signal transducing histidine kinase"/>
    <property type="match status" value="1"/>
</dbReference>
<dbReference type="Proteomes" id="UP000183994">
    <property type="component" value="Unassembled WGS sequence"/>
</dbReference>
<dbReference type="CDD" id="cd00082">
    <property type="entry name" value="HisKA"/>
    <property type="match status" value="1"/>
</dbReference>
<evidence type="ECO:0000256" key="1">
    <source>
        <dbReference type="ARBA" id="ARBA00000085"/>
    </source>
</evidence>
<dbReference type="EC" id="2.7.13.3" evidence="3"/>
<dbReference type="InterPro" id="IPR036097">
    <property type="entry name" value="HisK_dim/P_sf"/>
</dbReference>
<dbReference type="EMBL" id="FQZU01000044">
    <property type="protein sequence ID" value="SHL07912.1"/>
    <property type="molecule type" value="Genomic_DNA"/>
</dbReference>
<keyword evidence="10" id="KW-1133">Transmembrane helix</keyword>
<dbReference type="STRING" id="1121393.SAMN02745216_04575"/>
<dbReference type="GO" id="GO:0005524">
    <property type="term" value="F:ATP binding"/>
    <property type="evidence" value="ECO:0007669"/>
    <property type="project" value="UniProtKB-KW"/>
</dbReference>
<evidence type="ECO:0000313" key="14">
    <source>
        <dbReference type="Proteomes" id="UP000183994"/>
    </source>
</evidence>
<dbReference type="RefSeq" id="WP_244549370.1">
    <property type="nucleotide sequence ID" value="NZ_FQZU01000044.1"/>
</dbReference>
<gene>
    <name evidence="13" type="ORF">SAMN02745216_04575</name>
</gene>
<dbReference type="AlphaFoldDB" id="A0A1M6XPG8"/>
<dbReference type="GO" id="GO:0000155">
    <property type="term" value="F:phosphorelay sensor kinase activity"/>
    <property type="evidence" value="ECO:0007669"/>
    <property type="project" value="InterPro"/>
</dbReference>
<keyword evidence="4" id="KW-0597">Phosphoprotein</keyword>
<dbReference type="SMART" id="SM00387">
    <property type="entry name" value="HATPase_c"/>
    <property type="match status" value="1"/>
</dbReference>
<organism evidence="13 14">
    <name type="scientific">Desulfatibacillum alkenivorans DSM 16219</name>
    <dbReference type="NCBI Taxonomy" id="1121393"/>
    <lineage>
        <taxon>Bacteria</taxon>
        <taxon>Pseudomonadati</taxon>
        <taxon>Thermodesulfobacteriota</taxon>
        <taxon>Desulfobacteria</taxon>
        <taxon>Desulfobacterales</taxon>
        <taxon>Desulfatibacillaceae</taxon>
        <taxon>Desulfatibacillum</taxon>
    </lineage>
</organism>
<dbReference type="InterPro" id="IPR036890">
    <property type="entry name" value="HATPase_C_sf"/>
</dbReference>
<evidence type="ECO:0000259" key="12">
    <source>
        <dbReference type="PROSITE" id="PS50885"/>
    </source>
</evidence>
<evidence type="ECO:0000256" key="2">
    <source>
        <dbReference type="ARBA" id="ARBA00004370"/>
    </source>
</evidence>
<evidence type="ECO:0000256" key="4">
    <source>
        <dbReference type="ARBA" id="ARBA00022553"/>
    </source>
</evidence>
<comment type="subcellular location">
    <subcellularLocation>
        <location evidence="2">Membrane</location>
    </subcellularLocation>
</comment>
<dbReference type="InterPro" id="IPR003594">
    <property type="entry name" value="HATPase_dom"/>
</dbReference>
<feature type="domain" description="HAMP" evidence="12">
    <location>
        <begin position="243"/>
        <end position="296"/>
    </location>
</feature>
<evidence type="ECO:0000256" key="7">
    <source>
        <dbReference type="ARBA" id="ARBA00022777"/>
    </source>
</evidence>